<organism evidence="1 2">
    <name type="scientific">Trichinella britovi</name>
    <name type="common">Parasitic roundworm</name>
    <dbReference type="NCBI Taxonomy" id="45882"/>
    <lineage>
        <taxon>Eukaryota</taxon>
        <taxon>Metazoa</taxon>
        <taxon>Ecdysozoa</taxon>
        <taxon>Nematoda</taxon>
        <taxon>Enoplea</taxon>
        <taxon>Dorylaimia</taxon>
        <taxon>Trichinellida</taxon>
        <taxon>Trichinellidae</taxon>
        <taxon>Trichinella</taxon>
    </lineage>
</organism>
<name>A0A0V1DDC8_TRIBR</name>
<reference evidence="1 2" key="1">
    <citation type="submission" date="2015-01" db="EMBL/GenBank/DDBJ databases">
        <title>Evolution of Trichinella species and genotypes.</title>
        <authorList>
            <person name="Korhonen P.K."/>
            <person name="Edoardo P."/>
            <person name="Giuseppe L.R."/>
            <person name="Gasser R.B."/>
        </authorList>
    </citation>
    <scope>NUCLEOTIDE SEQUENCE [LARGE SCALE GENOMIC DNA]</scope>
    <source>
        <strain evidence="1">ISS120</strain>
    </source>
</reference>
<proteinExistence type="predicted"/>
<protein>
    <submittedName>
        <fullName evidence="1">Uncharacterized protein</fullName>
    </submittedName>
</protein>
<dbReference type="EMBL" id="JYDI01000013">
    <property type="protein sequence ID" value="KRY59400.1"/>
    <property type="molecule type" value="Genomic_DNA"/>
</dbReference>
<dbReference type="AlphaFoldDB" id="A0A0V1DDC8"/>
<accession>A0A0V1DDC8</accession>
<sequence>MKHVKHESPEEQLEFIFINNNKKHDKLHLHHLDHYIGKGKKMYFNKNFLDSYEVSFNFFTQHIVIQR</sequence>
<evidence type="ECO:0000313" key="2">
    <source>
        <dbReference type="Proteomes" id="UP000054653"/>
    </source>
</evidence>
<gene>
    <name evidence="1" type="ORF">T03_4746</name>
</gene>
<evidence type="ECO:0000313" key="1">
    <source>
        <dbReference type="EMBL" id="KRY59400.1"/>
    </source>
</evidence>
<dbReference type="Proteomes" id="UP000054653">
    <property type="component" value="Unassembled WGS sequence"/>
</dbReference>
<keyword evidence="2" id="KW-1185">Reference proteome</keyword>
<comment type="caution">
    <text evidence="1">The sequence shown here is derived from an EMBL/GenBank/DDBJ whole genome shotgun (WGS) entry which is preliminary data.</text>
</comment>